<reference evidence="1 2" key="1">
    <citation type="submission" date="2020-07" db="EMBL/GenBank/DDBJ databases">
        <title>Taxonomic proposal: Crassvirales, a new order of highly abundant and diverse bacterial viruses.</title>
        <authorList>
            <person name="Shkoporov A.N."/>
            <person name="Stockdale S.R."/>
            <person name="Guerin E."/>
            <person name="Ross R.P."/>
            <person name="Hill C."/>
        </authorList>
    </citation>
    <scope>NUCLEOTIDE SEQUENCE [LARGE SCALE GENOMIC DNA]</scope>
</reference>
<dbReference type="KEGG" id="vg:65130608"/>
<dbReference type="EMBL" id="MT774395">
    <property type="protein sequence ID" value="QOR56695.1"/>
    <property type="molecule type" value="Genomic_DNA"/>
</dbReference>
<evidence type="ECO:0000313" key="2">
    <source>
        <dbReference type="Proteomes" id="UP000594150"/>
    </source>
</evidence>
<protein>
    <submittedName>
        <fullName evidence="1">Uncharacterized protein</fullName>
    </submittedName>
</protein>
<dbReference type="GeneID" id="65130608"/>
<dbReference type="Proteomes" id="UP000594150">
    <property type="component" value="Segment"/>
</dbReference>
<sequence length="80" mass="8625">MLVDINTELGMTIYDPELAEIIKERTPVDIAGVSYYIEPAKGGSCDGCVFNNGKKCPQRAITFCTSNGGNILVKAEPQSK</sequence>
<keyword evidence="2" id="KW-1185">Reference proteome</keyword>
<dbReference type="RefSeq" id="YP_010112147.1">
    <property type="nucleotide sequence ID" value="NC_055888.1"/>
</dbReference>
<proteinExistence type="predicted"/>
<organism evidence="1 2">
    <name type="scientific">uncultured phage cr52_1</name>
    <dbReference type="NCBI Taxonomy" id="2772079"/>
    <lineage>
        <taxon>Viruses</taxon>
        <taxon>Duplodnaviria</taxon>
        <taxon>Heunggongvirae</taxon>
        <taxon>Uroviricota</taxon>
        <taxon>Caudoviricetes</taxon>
        <taxon>Crassvirales</taxon>
        <taxon>Suoliviridae</taxon>
        <taxon>Loutivirinae</taxon>
        <taxon>Buchavirus</taxon>
        <taxon>Buchavirus copri</taxon>
    </lineage>
</organism>
<name>A0A7M1RQI2_9CAUD</name>
<accession>A0A7M1RQI2</accession>
<evidence type="ECO:0000313" key="1">
    <source>
        <dbReference type="EMBL" id="QOR56695.1"/>
    </source>
</evidence>